<dbReference type="EMBL" id="JAQQEZ010000024">
    <property type="protein sequence ID" value="MFM0004878.1"/>
    <property type="molecule type" value="Genomic_DNA"/>
</dbReference>
<evidence type="ECO:0000313" key="2">
    <source>
        <dbReference type="Proteomes" id="UP001629230"/>
    </source>
</evidence>
<dbReference type="RefSeq" id="WP_408179706.1">
    <property type="nucleotide sequence ID" value="NZ_JAQQEZ010000024.1"/>
</dbReference>
<organism evidence="1 2">
    <name type="scientific">Paraburkholderia dipogonis</name>
    <dbReference type="NCBI Taxonomy" id="1211383"/>
    <lineage>
        <taxon>Bacteria</taxon>
        <taxon>Pseudomonadati</taxon>
        <taxon>Pseudomonadota</taxon>
        <taxon>Betaproteobacteria</taxon>
        <taxon>Burkholderiales</taxon>
        <taxon>Burkholderiaceae</taxon>
        <taxon>Paraburkholderia</taxon>
    </lineage>
</organism>
<keyword evidence="2" id="KW-1185">Reference proteome</keyword>
<dbReference type="Proteomes" id="UP001629230">
    <property type="component" value="Unassembled WGS sequence"/>
</dbReference>
<reference evidence="1 2" key="1">
    <citation type="journal article" date="2024" name="Chem. Sci.">
        <title>Discovery of megapolipeptins by genome mining of a Burkholderiales bacteria collection.</title>
        <authorList>
            <person name="Paulo B.S."/>
            <person name="Recchia M.J.J."/>
            <person name="Lee S."/>
            <person name="Fergusson C.H."/>
            <person name="Romanowski S.B."/>
            <person name="Hernandez A."/>
            <person name="Krull N."/>
            <person name="Liu D.Y."/>
            <person name="Cavanagh H."/>
            <person name="Bos A."/>
            <person name="Gray C.A."/>
            <person name="Murphy B.T."/>
            <person name="Linington R.G."/>
            <person name="Eustaquio A.S."/>
        </authorList>
    </citation>
    <scope>NUCLEOTIDE SEQUENCE [LARGE SCALE GENOMIC DNA]</scope>
    <source>
        <strain evidence="1 2">RL17-350-BIC-A</strain>
    </source>
</reference>
<name>A0ABW9AY86_9BURK</name>
<proteinExistence type="predicted"/>
<evidence type="ECO:0008006" key="3">
    <source>
        <dbReference type="Google" id="ProtNLM"/>
    </source>
</evidence>
<sequence>MSILGHHFIGGRRGACASINTLAGLDAVTGEAVRAAQIEEATS</sequence>
<gene>
    <name evidence="1" type="ORF">PQR57_28120</name>
</gene>
<accession>A0ABW9AY86</accession>
<evidence type="ECO:0000313" key="1">
    <source>
        <dbReference type="EMBL" id="MFM0004878.1"/>
    </source>
</evidence>
<comment type="caution">
    <text evidence="1">The sequence shown here is derived from an EMBL/GenBank/DDBJ whole genome shotgun (WGS) entry which is preliminary data.</text>
</comment>
<protein>
    <recommendedName>
        <fullName evidence="3">Aldehyde dehydrogenase</fullName>
    </recommendedName>
</protein>